<evidence type="ECO:0000256" key="7">
    <source>
        <dbReference type="ARBA" id="ARBA00023098"/>
    </source>
</evidence>
<keyword evidence="13" id="KW-1185">Reference proteome</keyword>
<keyword evidence="8 10" id="KW-0275">Fatty acid biosynthesis</keyword>
<feature type="domain" description="CoA carboxyltransferase C-terminal" evidence="11">
    <location>
        <begin position="29"/>
        <end position="293"/>
    </location>
</feature>
<evidence type="ECO:0000259" key="11">
    <source>
        <dbReference type="PROSITE" id="PS50989"/>
    </source>
</evidence>
<accession>A0A5K7XEY9</accession>
<dbReference type="PRINTS" id="PR01069">
    <property type="entry name" value="ACCCTRFRASEA"/>
</dbReference>
<dbReference type="GO" id="GO:0006633">
    <property type="term" value="P:fatty acid biosynthetic process"/>
    <property type="evidence" value="ECO:0007669"/>
    <property type="project" value="UniProtKB-KW"/>
</dbReference>
<dbReference type="PANTHER" id="PTHR42853">
    <property type="entry name" value="ACETYL-COENZYME A CARBOXYLASE CARBOXYL TRANSFERASE SUBUNIT ALPHA"/>
    <property type="match status" value="1"/>
</dbReference>
<dbReference type="HAMAP" id="MF_00823">
    <property type="entry name" value="AcetylCoA_CT_alpha"/>
    <property type="match status" value="1"/>
</dbReference>
<proteinExistence type="inferred from homology"/>
<keyword evidence="3 10" id="KW-0808">Transferase</keyword>
<dbReference type="GO" id="GO:0009317">
    <property type="term" value="C:acetyl-CoA carboxylase complex"/>
    <property type="evidence" value="ECO:0007669"/>
    <property type="project" value="InterPro"/>
</dbReference>
<dbReference type="GO" id="GO:0005524">
    <property type="term" value="F:ATP binding"/>
    <property type="evidence" value="ECO:0007669"/>
    <property type="project" value="UniProtKB-KW"/>
</dbReference>
<dbReference type="GO" id="GO:2001295">
    <property type="term" value="P:malonyl-CoA biosynthetic process"/>
    <property type="evidence" value="ECO:0007669"/>
    <property type="project" value="UniProtKB-UniRule"/>
</dbReference>
<protein>
    <recommendedName>
        <fullName evidence="10">Acetyl-coenzyme A carboxylase carboxyl transferase subunit alpha</fullName>
        <shortName evidence="10">ACCase subunit alpha</shortName>
        <shortName evidence="10">Acetyl-CoA carboxylase carboxyltransferase subunit alpha</shortName>
        <ecNumber evidence="10">2.1.3.15</ecNumber>
    </recommendedName>
</protein>
<comment type="similarity">
    <text evidence="10">Belongs to the AccA family.</text>
</comment>
<gene>
    <name evidence="10" type="primary">accA</name>
    <name evidence="12" type="ORF">PLANPX_4567</name>
</gene>
<name>A0A5K7XEY9_9BACT</name>
<evidence type="ECO:0000256" key="5">
    <source>
        <dbReference type="ARBA" id="ARBA00022832"/>
    </source>
</evidence>
<evidence type="ECO:0000256" key="6">
    <source>
        <dbReference type="ARBA" id="ARBA00022840"/>
    </source>
</evidence>
<comment type="subunit">
    <text evidence="10">Acetyl-CoA carboxylase is a heterohexamer composed of biotin carboxyl carrier protein (AccB), biotin carboxylase (AccC) and two subunits each of ACCase subunit alpha (AccA) and ACCase subunit beta (AccD).</text>
</comment>
<comment type="subcellular location">
    <subcellularLocation>
        <location evidence="10">Cytoplasm</location>
    </subcellularLocation>
</comment>
<dbReference type="Pfam" id="PF03255">
    <property type="entry name" value="ACCA"/>
    <property type="match status" value="1"/>
</dbReference>
<dbReference type="UniPathway" id="UPA00655">
    <property type="reaction ID" value="UER00711"/>
</dbReference>
<comment type="pathway">
    <text evidence="1 10">Lipid metabolism; malonyl-CoA biosynthesis; malonyl-CoA from acetyl-CoA: step 1/1.</text>
</comment>
<dbReference type="SUPFAM" id="SSF52096">
    <property type="entry name" value="ClpP/crotonase"/>
    <property type="match status" value="1"/>
</dbReference>
<evidence type="ECO:0000256" key="8">
    <source>
        <dbReference type="ARBA" id="ARBA00023160"/>
    </source>
</evidence>
<keyword evidence="12" id="KW-0436">Ligase</keyword>
<dbReference type="GO" id="GO:0016743">
    <property type="term" value="F:carboxyl- or carbamoyltransferase activity"/>
    <property type="evidence" value="ECO:0007669"/>
    <property type="project" value="UniProtKB-UniRule"/>
</dbReference>
<evidence type="ECO:0000256" key="3">
    <source>
        <dbReference type="ARBA" id="ARBA00022679"/>
    </source>
</evidence>
<dbReference type="InterPro" id="IPR011763">
    <property type="entry name" value="COA_CT_C"/>
</dbReference>
<dbReference type="InterPro" id="IPR029045">
    <property type="entry name" value="ClpP/crotonase-like_dom_sf"/>
</dbReference>
<comment type="catalytic activity">
    <reaction evidence="9 10">
        <text>N(6)-carboxybiotinyl-L-lysyl-[protein] + acetyl-CoA = N(6)-biotinyl-L-lysyl-[protein] + malonyl-CoA</text>
        <dbReference type="Rhea" id="RHEA:54728"/>
        <dbReference type="Rhea" id="RHEA-COMP:10505"/>
        <dbReference type="Rhea" id="RHEA-COMP:10506"/>
        <dbReference type="ChEBI" id="CHEBI:57288"/>
        <dbReference type="ChEBI" id="CHEBI:57384"/>
        <dbReference type="ChEBI" id="CHEBI:83144"/>
        <dbReference type="ChEBI" id="CHEBI:83145"/>
        <dbReference type="EC" id="2.1.3.15"/>
    </reaction>
</comment>
<organism evidence="12 13">
    <name type="scientific">Lacipirellula parvula</name>
    <dbReference type="NCBI Taxonomy" id="2650471"/>
    <lineage>
        <taxon>Bacteria</taxon>
        <taxon>Pseudomonadati</taxon>
        <taxon>Planctomycetota</taxon>
        <taxon>Planctomycetia</taxon>
        <taxon>Pirellulales</taxon>
        <taxon>Lacipirellulaceae</taxon>
        <taxon>Lacipirellula</taxon>
    </lineage>
</organism>
<dbReference type="NCBIfam" id="NF041504">
    <property type="entry name" value="AccA_sub"/>
    <property type="match status" value="1"/>
</dbReference>
<sequence>MASSFQLPFEQPIHEIEAQIRDLESVDPKSDDVREQIRELRKQLNETIRSIYKNLDPWETVRVSRHPQRPMFTDYVDLVFDEFVELHGDKFFGDDRALRTGFAKLDEFKVMLVGHQKGKTLKERNECYFGCAHPEGYRKAMEKMELAAKYGLPIIAMIDTPGAYPGIGAEERGQAQVIAESMLAMSRLPTPIICIVIGEGGSGGALGIGVGDRVAVLENAYYSVISPEGCAGILWKSHDYAPQAARALKITSKHLLEMGVIDDVVEEPLGGAHRDHYQMAAKLKQYLTKTLRELQKLPTTELLNQRYDKFRKIGPYIENGVATA</sequence>
<keyword evidence="4 10" id="KW-0547">Nucleotide-binding</keyword>
<dbReference type="AlphaFoldDB" id="A0A5K7XEY9"/>
<dbReference type="InterPro" id="IPR001095">
    <property type="entry name" value="Acetyl_CoA_COase_a_su"/>
</dbReference>
<dbReference type="RefSeq" id="WP_152100433.1">
    <property type="nucleotide sequence ID" value="NZ_AP021861.1"/>
</dbReference>
<reference evidence="13" key="1">
    <citation type="submission" date="2019-10" db="EMBL/GenBank/DDBJ databases">
        <title>Lacipirellula parvula gen. nov., sp. nov., representing a lineage of planctomycetes widespread in freshwater anoxic habitats, and description of the family Lacipirellulaceae.</title>
        <authorList>
            <person name="Dedysh S.N."/>
            <person name="Kulichevskaya I.S."/>
            <person name="Beletsky A.V."/>
            <person name="Rakitin A.L."/>
            <person name="Mardanov A.V."/>
            <person name="Ivanova A.A."/>
            <person name="Saltykova V.X."/>
            <person name="Rijpstra W.I.C."/>
            <person name="Sinninghe Damste J.S."/>
            <person name="Ravin N.V."/>
        </authorList>
    </citation>
    <scope>NUCLEOTIDE SEQUENCE [LARGE SCALE GENOMIC DNA]</scope>
    <source>
        <strain evidence="13">PX69</strain>
    </source>
</reference>
<evidence type="ECO:0000256" key="2">
    <source>
        <dbReference type="ARBA" id="ARBA00022516"/>
    </source>
</evidence>
<keyword evidence="2 10" id="KW-0444">Lipid biosynthesis</keyword>
<keyword evidence="7 10" id="KW-0443">Lipid metabolism</keyword>
<keyword evidence="10" id="KW-0963">Cytoplasm</keyword>
<dbReference type="PANTHER" id="PTHR42853:SF3">
    <property type="entry name" value="ACETYL-COENZYME A CARBOXYLASE CARBOXYL TRANSFERASE SUBUNIT ALPHA, CHLOROPLASTIC"/>
    <property type="match status" value="1"/>
</dbReference>
<evidence type="ECO:0000256" key="9">
    <source>
        <dbReference type="ARBA" id="ARBA00049152"/>
    </source>
</evidence>
<evidence type="ECO:0000256" key="4">
    <source>
        <dbReference type="ARBA" id="ARBA00022741"/>
    </source>
</evidence>
<dbReference type="PROSITE" id="PS50989">
    <property type="entry name" value="COA_CT_CTER"/>
    <property type="match status" value="1"/>
</dbReference>
<keyword evidence="5 10" id="KW-0276">Fatty acid metabolism</keyword>
<evidence type="ECO:0000256" key="1">
    <source>
        <dbReference type="ARBA" id="ARBA00004956"/>
    </source>
</evidence>
<dbReference type="NCBIfam" id="NF004344">
    <property type="entry name" value="PRK05724.1"/>
    <property type="match status" value="1"/>
</dbReference>
<dbReference type="KEGG" id="lpav:PLANPX_4567"/>
<keyword evidence="6 10" id="KW-0067">ATP-binding</keyword>
<dbReference type="EMBL" id="AP021861">
    <property type="protein sequence ID" value="BBO34955.1"/>
    <property type="molecule type" value="Genomic_DNA"/>
</dbReference>
<dbReference type="Proteomes" id="UP000326837">
    <property type="component" value="Chromosome"/>
</dbReference>
<evidence type="ECO:0000313" key="12">
    <source>
        <dbReference type="EMBL" id="BBO34955.1"/>
    </source>
</evidence>
<dbReference type="Gene3D" id="3.90.226.10">
    <property type="entry name" value="2-enoyl-CoA Hydratase, Chain A, domain 1"/>
    <property type="match status" value="1"/>
</dbReference>
<dbReference type="NCBIfam" id="TIGR00513">
    <property type="entry name" value="accA"/>
    <property type="match status" value="1"/>
</dbReference>
<comment type="function">
    <text evidence="10">Component of the acetyl coenzyme A carboxylase (ACC) complex. First, biotin carboxylase catalyzes the carboxylation of biotin on its carrier protein (BCCP) and then the CO(2) group is transferred by the carboxyltransferase to acetyl-CoA to form malonyl-CoA.</text>
</comment>
<dbReference type="EC" id="2.1.3.15" evidence="10"/>
<evidence type="ECO:0000313" key="13">
    <source>
        <dbReference type="Proteomes" id="UP000326837"/>
    </source>
</evidence>
<evidence type="ECO:0000256" key="10">
    <source>
        <dbReference type="HAMAP-Rule" id="MF_00823"/>
    </source>
</evidence>
<dbReference type="GO" id="GO:0003989">
    <property type="term" value="F:acetyl-CoA carboxylase activity"/>
    <property type="evidence" value="ECO:0007669"/>
    <property type="project" value="InterPro"/>
</dbReference>